<accession>A0A5C6AI93</accession>
<evidence type="ECO:0000313" key="2">
    <source>
        <dbReference type="EMBL" id="TWT99714.1"/>
    </source>
</evidence>
<proteinExistence type="predicted"/>
<gene>
    <name evidence="2" type="ORF">Pla108_06570</name>
</gene>
<keyword evidence="3" id="KW-1185">Reference proteome</keyword>
<dbReference type="OrthoDB" id="2955631at2"/>
<dbReference type="Proteomes" id="UP000317421">
    <property type="component" value="Unassembled WGS sequence"/>
</dbReference>
<evidence type="ECO:0000256" key="1">
    <source>
        <dbReference type="SAM" id="Phobius"/>
    </source>
</evidence>
<dbReference type="AlphaFoldDB" id="A0A5C6AI93"/>
<reference evidence="2 3" key="1">
    <citation type="submission" date="2019-02" db="EMBL/GenBank/DDBJ databases">
        <title>Deep-cultivation of Planctomycetes and their phenomic and genomic characterization uncovers novel biology.</title>
        <authorList>
            <person name="Wiegand S."/>
            <person name="Jogler M."/>
            <person name="Boedeker C."/>
            <person name="Pinto D."/>
            <person name="Vollmers J."/>
            <person name="Rivas-Marin E."/>
            <person name="Kohn T."/>
            <person name="Peeters S.H."/>
            <person name="Heuer A."/>
            <person name="Rast P."/>
            <person name="Oberbeckmann S."/>
            <person name="Bunk B."/>
            <person name="Jeske O."/>
            <person name="Meyerdierks A."/>
            <person name="Storesund J.E."/>
            <person name="Kallscheuer N."/>
            <person name="Luecker S."/>
            <person name="Lage O.M."/>
            <person name="Pohl T."/>
            <person name="Merkel B.J."/>
            <person name="Hornburger P."/>
            <person name="Mueller R.-W."/>
            <person name="Bruemmer F."/>
            <person name="Labrenz M."/>
            <person name="Spormann A.M."/>
            <person name="Op Den Camp H."/>
            <person name="Overmann J."/>
            <person name="Amann R."/>
            <person name="Jetten M.S.M."/>
            <person name="Mascher T."/>
            <person name="Medema M.H."/>
            <person name="Devos D.P."/>
            <person name="Kaster A.-K."/>
            <person name="Ovreas L."/>
            <person name="Rohde M."/>
            <person name="Galperin M.Y."/>
            <person name="Jogler C."/>
        </authorList>
    </citation>
    <scope>NUCLEOTIDE SEQUENCE [LARGE SCALE GENOMIC DNA]</scope>
    <source>
        <strain evidence="2 3">Pla108</strain>
    </source>
</reference>
<name>A0A5C6AI93_9BACT</name>
<dbReference type="Pfam" id="PF10011">
    <property type="entry name" value="DUF2254"/>
    <property type="match status" value="1"/>
</dbReference>
<feature type="transmembrane region" description="Helical" evidence="1">
    <location>
        <begin position="97"/>
        <end position="121"/>
    </location>
</feature>
<dbReference type="InterPro" id="IPR018723">
    <property type="entry name" value="DUF2254_membrane"/>
</dbReference>
<evidence type="ECO:0008006" key="4">
    <source>
        <dbReference type="Google" id="ProtNLM"/>
    </source>
</evidence>
<sequence length="446" mass="48206">MRTRLVNLWLSFSSSFWFVPGVLMVAGIGLAILLPEVDRQIAGVLPTFLRVTGDTARTTISTLAGAMVTVTGIVFSTTTVAISITAAQQGPRLLRNFFAKAVTQTTLGVCLAVSVYCLLLLRTIDEREGEFFIPQVSVLAAYLFVLGALLAILVFTHQVAGLMQTQNVASDVADDLDSAIRRLYPDAMDPDAEESDDSPAWRKCWEGFDDEASRAVSAPGDGYVQAIDIDGLVRMAKSRDVLLRVEARPGDYVREGDCLLSVTPEDGFDDDDAKQAGVAFMFGKLRTPQQDVECAVLELVEISVRALSPGINDPFTAVTCVDRLSGSLRRLAGRKPAQGLWRDDGDEARLIVKPRAFADVVDAAFNQIRQHSRTDVSVTVRLLQAIEAIAPAARDAESVEALDRQAGMILAAARTAGHPKQDLKDIEDFYNRAVRSLGTSADAAAS</sequence>
<keyword evidence="1" id="KW-0812">Transmembrane</keyword>
<keyword evidence="1" id="KW-1133">Transmembrane helix</keyword>
<feature type="transmembrane region" description="Helical" evidence="1">
    <location>
        <begin position="12"/>
        <end position="34"/>
    </location>
</feature>
<dbReference type="EMBL" id="SJPR01000001">
    <property type="protein sequence ID" value="TWT99714.1"/>
    <property type="molecule type" value="Genomic_DNA"/>
</dbReference>
<feature type="transmembrane region" description="Helical" evidence="1">
    <location>
        <begin position="133"/>
        <end position="155"/>
    </location>
</feature>
<feature type="transmembrane region" description="Helical" evidence="1">
    <location>
        <begin position="63"/>
        <end position="85"/>
    </location>
</feature>
<dbReference type="RefSeq" id="WP_146442916.1">
    <property type="nucleotide sequence ID" value="NZ_SJPR01000001.1"/>
</dbReference>
<protein>
    <recommendedName>
        <fullName evidence="4">DUF2254 domain-containing protein</fullName>
    </recommendedName>
</protein>
<organism evidence="2 3">
    <name type="scientific">Botrimarina colliarenosi</name>
    <dbReference type="NCBI Taxonomy" id="2528001"/>
    <lineage>
        <taxon>Bacteria</taxon>
        <taxon>Pseudomonadati</taxon>
        <taxon>Planctomycetota</taxon>
        <taxon>Planctomycetia</taxon>
        <taxon>Pirellulales</taxon>
        <taxon>Lacipirellulaceae</taxon>
        <taxon>Botrimarina</taxon>
    </lineage>
</organism>
<keyword evidence="1" id="KW-0472">Membrane</keyword>
<evidence type="ECO:0000313" key="3">
    <source>
        <dbReference type="Proteomes" id="UP000317421"/>
    </source>
</evidence>
<comment type="caution">
    <text evidence="2">The sequence shown here is derived from an EMBL/GenBank/DDBJ whole genome shotgun (WGS) entry which is preliminary data.</text>
</comment>